<name>A0A2V2VMZ8_TRYCR</name>
<evidence type="ECO:0008006" key="4">
    <source>
        <dbReference type="Google" id="ProtNLM"/>
    </source>
</evidence>
<dbReference type="EMBL" id="PRFA01000014">
    <property type="protein sequence ID" value="PWU97799.1"/>
    <property type="molecule type" value="Genomic_DNA"/>
</dbReference>
<dbReference type="VEuPathDB" id="TriTrypDB:TcCL_NonESM13784"/>
<evidence type="ECO:0000256" key="1">
    <source>
        <dbReference type="SAM" id="Coils"/>
    </source>
</evidence>
<dbReference type="VEuPathDB" id="TriTrypDB:TcCLB.506839.20"/>
<accession>A0A2V2VMZ8</accession>
<dbReference type="VEuPathDB" id="TriTrypDB:TCDM_02926"/>
<comment type="caution">
    <text evidence="2">The sequence shown here is derived from an EMBL/GenBank/DDBJ whole genome shotgun (WGS) entry which is preliminary data.</text>
</comment>
<dbReference type="VEuPathDB" id="TriTrypDB:BCY84_11208"/>
<dbReference type="VEuPathDB" id="TriTrypDB:ECC02_000565"/>
<sequence>MSFSLPQSSVLVASVPKTGIVVPEKQKTRKEEEDTFTQQKKELEDIIERQQRRIQELYSNLTVDAECHERLCRAQLLSEKENLETALAGFTGKLDKLSARRQELLQVNDHAFQWGEMRSKCVEARSRISDLKDEIEESEKQLETVQTLVNNQQERLHTVRRELRHVRQQVKWMLECQAVDEQAFKNRIREEEDYLRQLMEARDGMEKESSEMTEMEKLELLPLQDEVNTLEAYLKGLKGYTQTLQLECYELQKEMERAKMITIESSENELASLEYQRALEKVDQQMLHFLNEKMEKTRRQGVAPLVVHTNKKKWLQNYRIVWDCLSQHCSGMRQEKEKDTERILSEVKQGIETARRELNEVTGTSDEGKRERQTAFLFIEHLVSLLHRGRKMESQLLKRINDSAGSIGEMPEAYISLAKMSGYNDFMDDEEEETVMPMESTERLFKPIEEESPELAIGEMRSTFDFSPDDRKVEDIFRKVAHRPRGHLQEFLQQKSLFMSEHAAQAHIPLRRTLTRSSPSTVEASLSLFFEKMIVESIHYAKSHQQKIMQDTMDLRHGVVQADLQYAIEANDLQTRVHRIFSERHRSLFTSSPASTAPLKGTHPIRTSSVSKATQRIVIEEAHLPPDVVRASLALQAKYFLSCAIRGFTAVMLTPGSVIPTVRHLFLTRDLDRLCARDVSSAEIGKLKQVDFTAKLKDVHDIHLVKDEKLTSSKLKAEISFTIVLSTESEHEAIWVIQADNPESRTFWAYVFAWVINESAPSNEDAIIVRLKSANKIFVLDATDATADDFEPNNRCGLYVQVDEK</sequence>
<dbReference type="VEuPathDB" id="TriTrypDB:TCSYLVIO_004737"/>
<dbReference type="VEuPathDB" id="TriTrypDB:TcG_00475"/>
<gene>
    <name evidence="2" type="ORF">C4B63_14g156</name>
</gene>
<reference evidence="2 3" key="1">
    <citation type="journal article" date="2018" name="Microb. Genom.">
        <title>Expanding an expanded genome: long-read sequencing of Trypanosoma cruzi.</title>
        <authorList>
            <person name="Berna L."/>
            <person name="Rodriguez M."/>
            <person name="Chiribao M.L."/>
            <person name="Parodi-Talice A."/>
            <person name="Pita S."/>
            <person name="Rijo G."/>
            <person name="Alvarez-Valin F."/>
            <person name="Robello C."/>
        </authorList>
    </citation>
    <scope>NUCLEOTIDE SEQUENCE [LARGE SCALE GENOMIC DNA]</scope>
    <source>
        <strain evidence="2 3">Dm28c</strain>
    </source>
</reference>
<protein>
    <recommendedName>
        <fullName evidence="4">PH domain-containing protein</fullName>
    </recommendedName>
</protein>
<dbReference type="VEuPathDB" id="TriTrypDB:C3747_19g135"/>
<dbReference type="VEuPathDB" id="TriTrypDB:TcCL_NonESM13172"/>
<feature type="coiled-coil region" evidence="1">
    <location>
        <begin position="29"/>
        <end position="215"/>
    </location>
</feature>
<dbReference type="Proteomes" id="UP000246121">
    <property type="component" value="Unassembled WGS sequence"/>
</dbReference>
<dbReference type="VEuPathDB" id="TriTrypDB:TcBrA4_0013840"/>
<dbReference type="VEuPathDB" id="TriTrypDB:TcG_00474"/>
<organism evidence="2 3">
    <name type="scientific">Trypanosoma cruzi</name>
    <dbReference type="NCBI Taxonomy" id="5693"/>
    <lineage>
        <taxon>Eukaryota</taxon>
        <taxon>Discoba</taxon>
        <taxon>Euglenozoa</taxon>
        <taxon>Kinetoplastea</taxon>
        <taxon>Metakinetoplastina</taxon>
        <taxon>Trypanosomatida</taxon>
        <taxon>Trypanosomatidae</taxon>
        <taxon>Trypanosoma</taxon>
        <taxon>Schizotrypanum</taxon>
    </lineage>
</organism>
<dbReference type="AlphaFoldDB" id="A0A2V2VMZ8"/>
<proteinExistence type="predicted"/>
<evidence type="ECO:0000313" key="2">
    <source>
        <dbReference type="EMBL" id="PWU97799.1"/>
    </source>
</evidence>
<keyword evidence="1" id="KW-0175">Coiled coil</keyword>
<dbReference type="VEuPathDB" id="TriTrypDB:Tc_MARK_3521"/>
<dbReference type="VEuPathDB" id="TriTrypDB:C4B63_14g156"/>
<evidence type="ECO:0000313" key="3">
    <source>
        <dbReference type="Proteomes" id="UP000246121"/>
    </source>
</evidence>